<evidence type="ECO:0000256" key="8">
    <source>
        <dbReference type="SAM" id="Phobius"/>
    </source>
</evidence>
<dbReference type="AlphaFoldDB" id="A0A7T2YVR4"/>
<reference evidence="9 10" key="1">
    <citation type="submission" date="2020-12" db="EMBL/GenBank/DDBJ databases">
        <title>FDA dAtabase for Regulatory Grade micrObial Sequences (FDA-ARGOS): Supporting development and validation of Infectious Disease Dx tests.</title>
        <authorList>
            <person name="Sproer C."/>
            <person name="Gronow S."/>
            <person name="Severitt S."/>
            <person name="Schroder I."/>
            <person name="Tallon L."/>
            <person name="Sadzewicz L."/>
            <person name="Zhao X."/>
            <person name="Boylan J."/>
            <person name="Ott S."/>
            <person name="Bowen H."/>
            <person name="Vavikolanu K."/>
            <person name="Mehta A."/>
            <person name="Aluvathingal J."/>
            <person name="Nadendla S."/>
            <person name="Lowell S."/>
            <person name="Myers T."/>
            <person name="Yan Y."/>
            <person name="Sichtig H."/>
        </authorList>
    </citation>
    <scope>NUCLEOTIDE SEQUENCE [LARGE SCALE GENOMIC DNA]</scope>
    <source>
        <strain evidence="9 10">FDAARGOS_890</strain>
    </source>
</reference>
<dbReference type="GO" id="GO:0005886">
    <property type="term" value="C:plasma membrane"/>
    <property type="evidence" value="ECO:0007669"/>
    <property type="project" value="UniProtKB-SubCell"/>
</dbReference>
<keyword evidence="6 8" id="KW-1133">Transmembrane helix</keyword>
<sequence length="362" mass="36410">MRARLQGAVARPAQRSCLRSSSRSSPRSSLLCRRWLGLAGGLLALAIIAVLGITVGSRDIALADILGALRAPDLRDDQHLIVSLLRMPRTVVAILAGMALGVAGALMQAVTRNPLAEPGLLGVNAGAALAVLIGMTAFGLTSVLQYVWCAFTGAGLAGAAVFAFGQSRGAGAHPVRLVLAGAGLSVMLTSSAGIILLNAPPEVFDGFRHWAAGSLEGSGYASAAVLAAAVAAGLAAAWAIVGQLNAMALGHDVGLALGVNVRATAQLACLAVMLLAGAATAAVGPIAFVGLVAPHLARLSCGPDYRWILPLSALYAAVLLLGADVLGRVVAAPAEVAAGIVACLIGGPFFVWVACGYRLSRL</sequence>
<evidence type="ECO:0000256" key="5">
    <source>
        <dbReference type="ARBA" id="ARBA00022692"/>
    </source>
</evidence>
<evidence type="ECO:0000313" key="10">
    <source>
        <dbReference type="Proteomes" id="UP000595064"/>
    </source>
</evidence>
<dbReference type="PANTHER" id="PTHR30472:SF1">
    <property type="entry name" value="FE(3+) DICITRATE TRANSPORT SYSTEM PERMEASE PROTEIN FECC-RELATED"/>
    <property type="match status" value="1"/>
</dbReference>
<keyword evidence="7 8" id="KW-0472">Membrane</keyword>
<feature type="transmembrane region" description="Helical" evidence="8">
    <location>
        <begin position="145"/>
        <end position="165"/>
    </location>
</feature>
<feature type="transmembrane region" description="Helical" evidence="8">
    <location>
        <begin position="267"/>
        <end position="293"/>
    </location>
</feature>
<accession>A0A7T2YVR4</accession>
<dbReference type="CDD" id="cd06550">
    <property type="entry name" value="TM_ABC_iron-siderophores_like"/>
    <property type="match status" value="1"/>
</dbReference>
<evidence type="ECO:0000256" key="6">
    <source>
        <dbReference type="ARBA" id="ARBA00022989"/>
    </source>
</evidence>
<keyword evidence="4" id="KW-1003">Cell membrane</keyword>
<proteinExistence type="inferred from homology"/>
<dbReference type="InterPro" id="IPR000522">
    <property type="entry name" value="ABC_transptr_permease_BtuC"/>
</dbReference>
<dbReference type="FunFam" id="1.10.3470.10:FF:000001">
    <property type="entry name" value="Vitamin B12 ABC transporter permease BtuC"/>
    <property type="match status" value="1"/>
</dbReference>
<keyword evidence="5 8" id="KW-0812">Transmembrane</keyword>
<dbReference type="GO" id="GO:0033214">
    <property type="term" value="P:siderophore-iron import into cell"/>
    <property type="evidence" value="ECO:0007669"/>
    <property type="project" value="TreeGrafter"/>
</dbReference>
<feature type="transmembrane region" description="Helical" evidence="8">
    <location>
        <begin position="338"/>
        <end position="359"/>
    </location>
</feature>
<gene>
    <name evidence="9" type="ORF">I6G47_07670</name>
</gene>
<dbReference type="InterPro" id="IPR037294">
    <property type="entry name" value="ABC_BtuC-like"/>
</dbReference>
<dbReference type="Gene3D" id="1.10.3470.10">
    <property type="entry name" value="ABC transporter involved in vitamin B12 uptake, BtuC"/>
    <property type="match status" value="1"/>
</dbReference>
<dbReference type="RefSeq" id="WP_016453648.1">
    <property type="nucleotide sequence ID" value="NZ_CP065748.1"/>
</dbReference>
<dbReference type="Pfam" id="PF01032">
    <property type="entry name" value="FecCD"/>
    <property type="match status" value="1"/>
</dbReference>
<comment type="subcellular location">
    <subcellularLocation>
        <location evidence="1">Cell membrane</location>
        <topology evidence="1">Multi-pass membrane protein</topology>
    </subcellularLocation>
</comment>
<evidence type="ECO:0000256" key="3">
    <source>
        <dbReference type="ARBA" id="ARBA00022448"/>
    </source>
</evidence>
<comment type="similarity">
    <text evidence="2">Belongs to the binding-protein-dependent transport system permease family. FecCD subfamily.</text>
</comment>
<evidence type="ECO:0000256" key="4">
    <source>
        <dbReference type="ARBA" id="ARBA00022475"/>
    </source>
</evidence>
<dbReference type="PANTHER" id="PTHR30472">
    <property type="entry name" value="FERRIC ENTEROBACTIN TRANSPORT SYSTEM PERMEASE PROTEIN"/>
    <property type="match status" value="1"/>
</dbReference>
<dbReference type="SUPFAM" id="SSF81345">
    <property type="entry name" value="ABC transporter involved in vitamin B12 uptake, BtuC"/>
    <property type="match status" value="1"/>
</dbReference>
<feature type="transmembrane region" description="Helical" evidence="8">
    <location>
        <begin position="119"/>
        <end position="139"/>
    </location>
</feature>
<dbReference type="KEGG" id="dla:I6G47_07670"/>
<feature type="transmembrane region" description="Helical" evidence="8">
    <location>
        <begin position="87"/>
        <end position="107"/>
    </location>
</feature>
<dbReference type="GO" id="GO:0022857">
    <property type="term" value="F:transmembrane transporter activity"/>
    <property type="evidence" value="ECO:0007669"/>
    <property type="project" value="InterPro"/>
</dbReference>
<dbReference type="Proteomes" id="UP000595064">
    <property type="component" value="Chromosome"/>
</dbReference>
<feature type="transmembrane region" description="Helical" evidence="8">
    <location>
        <begin position="177"/>
        <end position="199"/>
    </location>
</feature>
<keyword evidence="3" id="KW-0813">Transport</keyword>
<feature type="transmembrane region" description="Helical" evidence="8">
    <location>
        <begin position="219"/>
        <end position="241"/>
    </location>
</feature>
<evidence type="ECO:0000256" key="2">
    <source>
        <dbReference type="ARBA" id="ARBA00007935"/>
    </source>
</evidence>
<evidence type="ECO:0000256" key="1">
    <source>
        <dbReference type="ARBA" id="ARBA00004651"/>
    </source>
</evidence>
<name>A0A7T2YVR4_9BURK</name>
<protein>
    <submittedName>
        <fullName evidence="9">Iron ABC transporter permease</fullName>
    </submittedName>
</protein>
<organism evidence="9 10">
    <name type="scientific">Delftia lacustris</name>
    <dbReference type="NCBI Taxonomy" id="558537"/>
    <lineage>
        <taxon>Bacteria</taxon>
        <taxon>Pseudomonadati</taxon>
        <taxon>Pseudomonadota</taxon>
        <taxon>Betaproteobacteria</taxon>
        <taxon>Burkholderiales</taxon>
        <taxon>Comamonadaceae</taxon>
        <taxon>Delftia</taxon>
    </lineage>
</organism>
<evidence type="ECO:0000256" key="7">
    <source>
        <dbReference type="ARBA" id="ARBA00023136"/>
    </source>
</evidence>
<dbReference type="EMBL" id="CP065748">
    <property type="protein sequence ID" value="QPS82944.1"/>
    <property type="molecule type" value="Genomic_DNA"/>
</dbReference>
<evidence type="ECO:0000313" key="9">
    <source>
        <dbReference type="EMBL" id="QPS82944.1"/>
    </source>
</evidence>
<feature type="transmembrane region" description="Helical" evidence="8">
    <location>
        <begin position="305"/>
        <end position="326"/>
    </location>
</feature>
<keyword evidence="10" id="KW-1185">Reference proteome</keyword>